<reference evidence="1" key="1">
    <citation type="submission" date="2020-05" db="EMBL/GenBank/DDBJ databases">
        <title>Large-scale comparative analyses of tick genomes elucidate their genetic diversity and vector capacities.</title>
        <authorList>
            <person name="Jia N."/>
            <person name="Wang J."/>
            <person name="Shi W."/>
            <person name="Du L."/>
            <person name="Sun Y."/>
            <person name="Zhan W."/>
            <person name="Jiang J."/>
            <person name="Wang Q."/>
            <person name="Zhang B."/>
            <person name="Ji P."/>
            <person name="Sakyi L.B."/>
            <person name="Cui X."/>
            <person name="Yuan T."/>
            <person name="Jiang B."/>
            <person name="Yang W."/>
            <person name="Lam T.T.-Y."/>
            <person name="Chang Q."/>
            <person name="Ding S."/>
            <person name="Wang X."/>
            <person name="Zhu J."/>
            <person name="Ruan X."/>
            <person name="Zhao L."/>
            <person name="Wei J."/>
            <person name="Que T."/>
            <person name="Du C."/>
            <person name="Cheng J."/>
            <person name="Dai P."/>
            <person name="Han X."/>
            <person name="Huang E."/>
            <person name="Gao Y."/>
            <person name="Liu J."/>
            <person name="Shao H."/>
            <person name="Ye R."/>
            <person name="Li L."/>
            <person name="Wei W."/>
            <person name="Wang X."/>
            <person name="Wang C."/>
            <person name="Yang T."/>
            <person name="Huo Q."/>
            <person name="Li W."/>
            <person name="Guo W."/>
            <person name="Chen H."/>
            <person name="Zhou L."/>
            <person name="Ni X."/>
            <person name="Tian J."/>
            <person name="Zhou Y."/>
            <person name="Sheng Y."/>
            <person name="Liu T."/>
            <person name="Pan Y."/>
            <person name="Xia L."/>
            <person name="Li J."/>
            <person name="Zhao F."/>
            <person name="Cao W."/>
        </authorList>
    </citation>
    <scope>NUCLEOTIDE SEQUENCE</scope>
    <source>
        <strain evidence="1">Dsil-2018</strain>
    </source>
</reference>
<evidence type="ECO:0000313" key="1">
    <source>
        <dbReference type="EMBL" id="KAH7973362.1"/>
    </source>
</evidence>
<dbReference type="EMBL" id="CM023479">
    <property type="protein sequence ID" value="KAH7973362.1"/>
    <property type="molecule type" value="Genomic_DNA"/>
</dbReference>
<keyword evidence="2" id="KW-1185">Reference proteome</keyword>
<evidence type="ECO:0000313" key="2">
    <source>
        <dbReference type="Proteomes" id="UP000821865"/>
    </source>
</evidence>
<sequence length="65" mass="7224">MGSRLGTREDRTPQGAVLSSFLFNMTMRHLPPLLERLPHIKHSIYADDITICTNSGLDGEITDAL</sequence>
<comment type="caution">
    <text evidence="1">The sequence shown here is derived from an EMBL/GenBank/DDBJ whole genome shotgun (WGS) entry which is preliminary data.</text>
</comment>
<proteinExistence type="predicted"/>
<organism evidence="1 2">
    <name type="scientific">Dermacentor silvarum</name>
    <name type="common">Tick</name>
    <dbReference type="NCBI Taxonomy" id="543639"/>
    <lineage>
        <taxon>Eukaryota</taxon>
        <taxon>Metazoa</taxon>
        <taxon>Ecdysozoa</taxon>
        <taxon>Arthropoda</taxon>
        <taxon>Chelicerata</taxon>
        <taxon>Arachnida</taxon>
        <taxon>Acari</taxon>
        <taxon>Parasitiformes</taxon>
        <taxon>Ixodida</taxon>
        <taxon>Ixodoidea</taxon>
        <taxon>Ixodidae</taxon>
        <taxon>Rhipicephalinae</taxon>
        <taxon>Dermacentor</taxon>
    </lineage>
</organism>
<dbReference type="Proteomes" id="UP000821865">
    <property type="component" value="Chromosome 10"/>
</dbReference>
<protein>
    <submittedName>
        <fullName evidence="1">Uncharacterized protein</fullName>
    </submittedName>
</protein>
<accession>A0ACB8DLF6</accession>
<name>A0ACB8DLF6_DERSI</name>
<gene>
    <name evidence="1" type="ORF">HPB49_000148</name>
</gene>